<comment type="cofactor">
    <cofactor evidence="16">
        <name>Mg(2+)</name>
        <dbReference type="ChEBI" id="CHEBI:18420"/>
    </cofactor>
</comment>
<dbReference type="GO" id="GO:0005886">
    <property type="term" value="C:plasma membrane"/>
    <property type="evidence" value="ECO:0000318"/>
    <property type="project" value="GO_Central"/>
</dbReference>
<dbReference type="InterPro" id="IPR023299">
    <property type="entry name" value="ATPase_P-typ_cyto_dom_N"/>
</dbReference>
<dbReference type="InterPro" id="IPR032630">
    <property type="entry name" value="P_typ_ATPase_c"/>
</dbReference>
<dbReference type="FunCoup" id="A2DBI9">
    <property type="interactions" value="192"/>
</dbReference>
<dbReference type="RefSeq" id="XP_001583178.1">
    <property type="nucleotide sequence ID" value="XM_001583128.1"/>
</dbReference>
<comment type="similarity">
    <text evidence="3 17">Belongs to the cation transport ATPase (P-type) (TC 3.A.3) family. Type IV subfamily.</text>
</comment>
<evidence type="ECO:0000256" key="1">
    <source>
        <dbReference type="ARBA" id="ARBA00004141"/>
    </source>
</evidence>
<comment type="catalytic activity">
    <reaction evidence="13 17">
        <text>ATP + H2O + phospholipidSide 1 = ADP + phosphate + phospholipidSide 2.</text>
        <dbReference type="EC" id="7.6.2.1"/>
    </reaction>
</comment>
<evidence type="ECO:0000256" key="7">
    <source>
        <dbReference type="ARBA" id="ARBA00022741"/>
    </source>
</evidence>
<dbReference type="AlphaFoldDB" id="A2DBI9"/>
<feature type="binding site" evidence="16">
    <location>
        <position position="387"/>
    </location>
    <ligand>
        <name>Mg(2+)</name>
        <dbReference type="ChEBI" id="CHEBI:18420"/>
    </ligand>
</feature>
<evidence type="ECO:0000256" key="6">
    <source>
        <dbReference type="ARBA" id="ARBA00022723"/>
    </source>
</evidence>
<dbReference type="VEuPathDB" id="TrichDB:TVAG_093660"/>
<dbReference type="InterPro" id="IPR044492">
    <property type="entry name" value="P_typ_ATPase_HD_dom"/>
</dbReference>
<evidence type="ECO:0000256" key="2">
    <source>
        <dbReference type="ARBA" id="ARBA00004236"/>
    </source>
</evidence>
<evidence type="ECO:0000256" key="5">
    <source>
        <dbReference type="ARBA" id="ARBA00022692"/>
    </source>
</evidence>
<feature type="binding site" evidence="15">
    <location>
        <position position="387"/>
    </location>
    <ligand>
        <name>ATP</name>
        <dbReference type="ChEBI" id="CHEBI:30616"/>
    </ligand>
</feature>
<dbReference type="SUPFAM" id="SSF81665">
    <property type="entry name" value="Calcium ATPase, transmembrane domain M"/>
    <property type="match status" value="1"/>
</dbReference>
<dbReference type="InterPro" id="IPR001757">
    <property type="entry name" value="P_typ_ATPase"/>
</dbReference>
<keyword evidence="6 16" id="KW-0479">Metal-binding</keyword>
<dbReference type="Gene3D" id="2.70.150.10">
    <property type="entry name" value="Calcium-transporting ATPase, cytoplasmic transduction domain A"/>
    <property type="match status" value="1"/>
</dbReference>
<dbReference type="InterPro" id="IPR023298">
    <property type="entry name" value="ATPase_P-typ_TM_dom_sf"/>
</dbReference>
<dbReference type="FunFam" id="2.70.150.10:FF:000021">
    <property type="entry name" value="Phospholipid-transporting ATPase"/>
    <property type="match status" value="1"/>
</dbReference>
<dbReference type="FunFam" id="3.40.50.1000:FF:000014">
    <property type="entry name" value="Phospholipid-transporting ATPase"/>
    <property type="match status" value="1"/>
</dbReference>
<evidence type="ECO:0000313" key="22">
    <source>
        <dbReference type="Proteomes" id="UP000001542"/>
    </source>
</evidence>
<keyword evidence="5 17" id="KW-0812">Transmembrane</keyword>
<dbReference type="InterPro" id="IPR023214">
    <property type="entry name" value="HAD_sf"/>
</dbReference>
<feature type="transmembrane region" description="Helical" evidence="17">
    <location>
        <begin position="984"/>
        <end position="1002"/>
    </location>
</feature>
<feature type="domain" description="P-type ATPase N-terminal" evidence="19">
    <location>
        <begin position="14"/>
        <end position="70"/>
    </location>
</feature>
<feature type="domain" description="P-type ATPase A" evidence="18">
    <location>
        <begin position="105"/>
        <end position="170"/>
    </location>
</feature>
<dbReference type="GO" id="GO:0045332">
    <property type="term" value="P:phospholipid translocation"/>
    <property type="evidence" value="ECO:0000318"/>
    <property type="project" value="GO_Central"/>
</dbReference>
<keyword evidence="4" id="KW-1003">Cell membrane</keyword>
<feature type="binding site" evidence="15">
    <location>
        <position position="587"/>
    </location>
    <ligand>
        <name>ATP</name>
        <dbReference type="ChEBI" id="CHEBI:30616"/>
    </ligand>
</feature>
<dbReference type="PANTHER" id="PTHR24092">
    <property type="entry name" value="PROBABLE PHOSPHOLIPID-TRANSPORTING ATPASE"/>
    <property type="match status" value="1"/>
</dbReference>
<dbReference type="GO" id="GO:0140326">
    <property type="term" value="F:ATPase-coupled intramembrane lipid transporter activity"/>
    <property type="evidence" value="ECO:0000318"/>
    <property type="project" value="GO_Central"/>
</dbReference>
<dbReference type="PANTHER" id="PTHR24092:SF150">
    <property type="entry name" value="PHOSPHOLIPID-TRANSPORTING ATPASE"/>
    <property type="match status" value="1"/>
</dbReference>
<evidence type="ECO:0000256" key="15">
    <source>
        <dbReference type="PIRSR" id="PIRSR606539-2"/>
    </source>
</evidence>
<dbReference type="GO" id="GO:0005524">
    <property type="term" value="F:ATP binding"/>
    <property type="evidence" value="ECO:0007669"/>
    <property type="project" value="UniProtKB-UniRule"/>
</dbReference>
<feature type="binding site" evidence="15">
    <location>
        <position position="530"/>
    </location>
    <ligand>
        <name>ATP</name>
        <dbReference type="ChEBI" id="CHEBI:30616"/>
    </ligand>
</feature>
<dbReference type="STRING" id="5722.A2DBI9"/>
<evidence type="ECO:0000313" key="21">
    <source>
        <dbReference type="EMBL" id="EAY22192.1"/>
    </source>
</evidence>
<evidence type="ECO:0000256" key="16">
    <source>
        <dbReference type="PIRSR" id="PIRSR606539-3"/>
    </source>
</evidence>
<dbReference type="SFLD" id="SFLDS00003">
    <property type="entry name" value="Haloacid_Dehalogenase"/>
    <property type="match status" value="1"/>
</dbReference>
<feature type="binding site" evidence="15">
    <location>
        <position position="779"/>
    </location>
    <ligand>
        <name>ATP</name>
        <dbReference type="ChEBI" id="CHEBI:30616"/>
    </ligand>
</feature>
<keyword evidence="7 15" id="KW-0547">Nucleotide-binding</keyword>
<dbReference type="InParanoid" id="A2DBI9"/>
<evidence type="ECO:0000256" key="9">
    <source>
        <dbReference type="ARBA" id="ARBA00022842"/>
    </source>
</evidence>
<feature type="binding site" evidence="15">
    <location>
        <position position="756"/>
    </location>
    <ligand>
        <name>ATP</name>
        <dbReference type="ChEBI" id="CHEBI:30616"/>
    </ligand>
</feature>
<feature type="binding site" evidence="16">
    <location>
        <position position="780"/>
    </location>
    <ligand>
        <name>Mg(2+)</name>
        <dbReference type="ChEBI" id="CHEBI:18420"/>
    </ligand>
</feature>
<dbReference type="Gene3D" id="3.40.1110.10">
    <property type="entry name" value="Calcium-transporting ATPase, cytoplasmic domain N"/>
    <property type="match status" value="1"/>
</dbReference>
<dbReference type="FunFam" id="3.40.1110.10:FF:000118">
    <property type="entry name" value="Phospholipid-transporting ATPase"/>
    <property type="match status" value="1"/>
</dbReference>
<feature type="binding site" evidence="15">
    <location>
        <position position="750"/>
    </location>
    <ligand>
        <name>ATP</name>
        <dbReference type="ChEBI" id="CHEBI:30616"/>
    </ligand>
</feature>
<dbReference type="SUPFAM" id="SSF81660">
    <property type="entry name" value="Metal cation-transporting ATPase, ATP-binding domain N"/>
    <property type="match status" value="1"/>
</dbReference>
<dbReference type="GO" id="GO:0016887">
    <property type="term" value="F:ATP hydrolysis activity"/>
    <property type="evidence" value="ECO:0007669"/>
    <property type="project" value="InterPro"/>
</dbReference>
<dbReference type="Pfam" id="PF16209">
    <property type="entry name" value="PhoLip_ATPase_N"/>
    <property type="match status" value="1"/>
</dbReference>
<evidence type="ECO:0000256" key="11">
    <source>
        <dbReference type="ARBA" id="ARBA00022989"/>
    </source>
</evidence>
<dbReference type="InterPro" id="IPR006539">
    <property type="entry name" value="P-type_ATPase_IV"/>
</dbReference>
<dbReference type="GO" id="GO:0000287">
    <property type="term" value="F:magnesium ion binding"/>
    <property type="evidence" value="ECO:0007669"/>
    <property type="project" value="UniProtKB-UniRule"/>
</dbReference>
<dbReference type="FunFam" id="3.40.50.1000:FF:000001">
    <property type="entry name" value="Phospholipid-transporting ATPase IC"/>
    <property type="match status" value="1"/>
</dbReference>
<feature type="transmembrane region" description="Helical" evidence="17">
    <location>
        <begin position="271"/>
        <end position="292"/>
    </location>
</feature>
<evidence type="ECO:0000256" key="17">
    <source>
        <dbReference type="RuleBase" id="RU362033"/>
    </source>
</evidence>
<gene>
    <name evidence="21" type="ORF">TVAG_093660</name>
</gene>
<evidence type="ECO:0000256" key="12">
    <source>
        <dbReference type="ARBA" id="ARBA00023136"/>
    </source>
</evidence>
<dbReference type="InterPro" id="IPR008250">
    <property type="entry name" value="ATPase_P-typ_transduc_dom_A_sf"/>
</dbReference>
<proteinExistence type="inferred from homology"/>
<feature type="transmembrane region" description="Helical" evidence="17">
    <location>
        <begin position="315"/>
        <end position="339"/>
    </location>
</feature>
<accession>A2DBI9</accession>
<dbReference type="SUPFAM" id="SSF81653">
    <property type="entry name" value="Calcium ATPase, transduction domain A"/>
    <property type="match status" value="1"/>
</dbReference>
<feature type="binding site" evidence="15">
    <location>
        <position position="554"/>
    </location>
    <ligand>
        <name>ATP</name>
        <dbReference type="ChEBI" id="CHEBI:30616"/>
    </ligand>
</feature>
<feature type="binding site" evidence="16">
    <location>
        <position position="776"/>
    </location>
    <ligand>
        <name>Mg(2+)</name>
        <dbReference type="ChEBI" id="CHEBI:18420"/>
    </ligand>
</feature>
<feature type="domain" description="P-type ATPase C-terminal" evidence="20">
    <location>
        <begin position="802"/>
        <end position="1043"/>
    </location>
</feature>
<dbReference type="SFLD" id="SFLDG00002">
    <property type="entry name" value="C1.7:_P-type_atpase_like"/>
    <property type="match status" value="1"/>
</dbReference>
<dbReference type="InterPro" id="IPR059000">
    <property type="entry name" value="ATPase_P-type_domA"/>
</dbReference>
<feature type="binding site" evidence="16">
    <location>
        <position position="389"/>
    </location>
    <ligand>
        <name>Mg(2+)</name>
        <dbReference type="ChEBI" id="CHEBI:18420"/>
    </ligand>
</feature>
<feature type="binding site" evidence="15">
    <location>
        <position position="389"/>
    </location>
    <ligand>
        <name>ATP</name>
        <dbReference type="ChEBI" id="CHEBI:30616"/>
    </ligand>
</feature>
<dbReference type="SMR" id="A2DBI9"/>
<dbReference type="PRINTS" id="PR00119">
    <property type="entry name" value="CATATPASE"/>
</dbReference>
<dbReference type="Pfam" id="PF13246">
    <property type="entry name" value="Cation_ATPase"/>
    <property type="match status" value="1"/>
</dbReference>
<feature type="binding site" evidence="15">
    <location>
        <position position="489"/>
    </location>
    <ligand>
        <name>ATP</name>
        <dbReference type="ChEBI" id="CHEBI:30616"/>
    </ligand>
</feature>
<feature type="binding site" evidence="15">
    <location>
        <position position="668"/>
    </location>
    <ligand>
        <name>ATP</name>
        <dbReference type="ChEBI" id="CHEBI:30616"/>
    </ligand>
</feature>
<evidence type="ECO:0000256" key="10">
    <source>
        <dbReference type="ARBA" id="ARBA00022967"/>
    </source>
</evidence>
<comment type="subcellular location">
    <subcellularLocation>
        <location evidence="2">Cell membrane</location>
    </subcellularLocation>
    <subcellularLocation>
        <location evidence="1 17">Membrane</location>
        <topology evidence="1 17">Multi-pass membrane protein</topology>
    </subcellularLocation>
</comment>
<sequence>MTEVTGRSVTVHKTKNEKGKPLFIDNAITTTKYSIWSFLPKNLFEQFRRIANFYFLVISIILYVFPWAPLEAGPAILPLVIVVAISAIREAWEDIKRGFSDKKINNSTAHVLRGFEWQDVKWRDVLVGDVIFMNSNEQVPADIVMLSTSEPDSVAYIDTCNLDGETNLKVRQAMPQTKDVIDAQSAARFSTTIVCDEPNNVLYTFNGYFDLNGLTIPLENKQVLLRGCILRNTKWMIGVVVYTGLESKLMKNSSTARSKVSSLERGLNMKLLSVFALMIGIGIISGIVGAVYEKNIVNGNIWYLYKGWDMKRPGVAGFFILMISYIILINAMIPISLYVTLEVVRLFQSGFVAWDAEMYHVETQTGADSRTSNLSEDLGNIEYIFSDKTGTLTRNIMEFMKCSIAGRKYGHGTTEVAYAACRCRGIPCEKPDPTGKVFKDDQFMQLLNGNTPMEIKHFLWMLSVCHAVIPEPNEKKPYGIAFQASSPDEGALVSAAADFGYLFKARKPGSVTVRHNDVDVEVEVLAVLEFTSERKRSSVIIRHPETNEIVLYCKGADDLIMARLAKDSLYVDVTQQHLKDFAADGLRTLCAAYKVIDPQWFEGWAKRYNDACCKLEGREQAVDEVANEVECDLQLLGATAIEDKLQIGVPEAIDSLLKAGIKVWVITGDKRETAINIGFACSLLSTDMKLTILDSNDSQEIINELNKGLQETGPVALVASGAALYHALLPENQPLFFQFASICQSVVCCRVSPLQKATVVSMVRKQTGALTLAIGDGANDVGMILEADIGVGISGQEGRQAVLASDYSFAQFRFLKRLLLVHGRLNFKRNIDLINYSFYKNMCCSLCQFFYGIFCNFSSLTLYDSMLFSIFNVIFTSAPPVVYAGLERDVSMKTSMSEPELYKWEGKRKEMVSYMKYWEALGIGVLHALVCLFVPYLGMRPFVDSSGKSLGYGAFGITVYGCVVFVVNFKIATMSSYWTWMEHFFIWGSIIIYPLVVIVLDYTGFATEIRGLSVPTFGSNLFWFSIIGATVLATIPIIAINAYFNSRDTCLNRILVRERTHIFDYEKASSSKSVQEQTITTEPERVVEEPEDIIVPVAKQEDVNIGAYPDVENPNGYAFEPPVNSFQTVRYNTIDTTTYGTAVDIRSRVRKHQISTFGLDQL</sequence>
<keyword evidence="9 16" id="KW-0460">Magnesium</keyword>
<organism evidence="21 22">
    <name type="scientific">Trichomonas vaginalis (strain ATCC PRA-98 / G3)</name>
    <dbReference type="NCBI Taxonomy" id="412133"/>
    <lineage>
        <taxon>Eukaryota</taxon>
        <taxon>Metamonada</taxon>
        <taxon>Parabasalia</taxon>
        <taxon>Trichomonadida</taxon>
        <taxon>Trichomonadidae</taxon>
        <taxon>Trichomonas</taxon>
    </lineage>
</organism>
<dbReference type="Proteomes" id="UP000001542">
    <property type="component" value="Unassembled WGS sequence"/>
</dbReference>
<dbReference type="Pfam" id="PF00122">
    <property type="entry name" value="E1-E2_ATPase"/>
    <property type="match status" value="1"/>
</dbReference>
<protein>
    <recommendedName>
        <fullName evidence="17">Phospholipid-transporting ATPase</fullName>
        <ecNumber evidence="17">7.6.2.1</ecNumber>
    </recommendedName>
</protein>
<keyword evidence="12 17" id="KW-0472">Membrane</keyword>
<dbReference type="eggNOG" id="KOG0206">
    <property type="taxonomic scope" value="Eukaryota"/>
</dbReference>
<dbReference type="NCBIfam" id="TIGR01494">
    <property type="entry name" value="ATPase_P-type"/>
    <property type="match status" value="1"/>
</dbReference>
<feature type="transmembrane region" description="Helical" evidence="17">
    <location>
        <begin position="950"/>
        <end position="972"/>
    </location>
</feature>
<feature type="transmembrane region" description="Helical" evidence="17">
    <location>
        <begin position="51"/>
        <end position="69"/>
    </location>
</feature>
<reference evidence="21" key="2">
    <citation type="journal article" date="2007" name="Science">
        <title>Draft genome sequence of the sexually transmitted pathogen Trichomonas vaginalis.</title>
        <authorList>
            <person name="Carlton J.M."/>
            <person name="Hirt R.P."/>
            <person name="Silva J.C."/>
            <person name="Delcher A.L."/>
            <person name="Schatz M."/>
            <person name="Zhao Q."/>
            <person name="Wortman J.R."/>
            <person name="Bidwell S.L."/>
            <person name="Alsmark U.C.M."/>
            <person name="Besteiro S."/>
            <person name="Sicheritz-Ponten T."/>
            <person name="Noel C.J."/>
            <person name="Dacks J.B."/>
            <person name="Foster P.G."/>
            <person name="Simillion C."/>
            <person name="Van de Peer Y."/>
            <person name="Miranda-Saavedra D."/>
            <person name="Barton G.J."/>
            <person name="Westrop G.D."/>
            <person name="Mueller S."/>
            <person name="Dessi D."/>
            <person name="Fiori P.L."/>
            <person name="Ren Q."/>
            <person name="Paulsen I."/>
            <person name="Zhang H."/>
            <person name="Bastida-Corcuera F.D."/>
            <person name="Simoes-Barbosa A."/>
            <person name="Brown M.T."/>
            <person name="Hayes R.D."/>
            <person name="Mukherjee M."/>
            <person name="Okumura C.Y."/>
            <person name="Schneider R."/>
            <person name="Smith A.J."/>
            <person name="Vanacova S."/>
            <person name="Villalvazo M."/>
            <person name="Haas B.J."/>
            <person name="Pertea M."/>
            <person name="Feldblyum T.V."/>
            <person name="Utterback T.R."/>
            <person name="Shu C.L."/>
            <person name="Osoegawa K."/>
            <person name="de Jong P.J."/>
            <person name="Hrdy I."/>
            <person name="Horvathova L."/>
            <person name="Zubacova Z."/>
            <person name="Dolezal P."/>
            <person name="Malik S.B."/>
            <person name="Logsdon J.M. Jr."/>
            <person name="Henze K."/>
            <person name="Gupta A."/>
            <person name="Wang C.C."/>
            <person name="Dunne R.L."/>
            <person name="Upcroft J.A."/>
            <person name="Upcroft P."/>
            <person name="White O."/>
            <person name="Salzberg S.L."/>
            <person name="Tang P."/>
            <person name="Chiu C.-H."/>
            <person name="Lee Y.-S."/>
            <person name="Embley T.M."/>
            <person name="Coombs G.H."/>
            <person name="Mottram J.C."/>
            <person name="Tachezy J."/>
            <person name="Fraser-Liggett C.M."/>
            <person name="Johnson P.J."/>
        </authorList>
    </citation>
    <scope>NUCLEOTIDE SEQUENCE [LARGE SCALE GENOMIC DNA]</scope>
    <source>
        <strain evidence="21">G3</strain>
    </source>
</reference>
<dbReference type="InterPro" id="IPR036412">
    <property type="entry name" value="HAD-like_sf"/>
</dbReference>
<evidence type="ECO:0000256" key="4">
    <source>
        <dbReference type="ARBA" id="ARBA00022475"/>
    </source>
</evidence>
<keyword evidence="8 15" id="KW-0067">ATP-binding</keyword>
<reference evidence="21" key="1">
    <citation type="submission" date="2006-10" db="EMBL/GenBank/DDBJ databases">
        <authorList>
            <person name="Amadeo P."/>
            <person name="Zhao Q."/>
            <person name="Wortman J."/>
            <person name="Fraser-Liggett C."/>
            <person name="Carlton J."/>
        </authorList>
    </citation>
    <scope>NUCLEOTIDE SEQUENCE</scope>
    <source>
        <strain evidence="21">G3</strain>
    </source>
</reference>
<feature type="transmembrane region" description="Helical" evidence="17">
    <location>
        <begin position="866"/>
        <end position="886"/>
    </location>
</feature>
<dbReference type="SUPFAM" id="SSF56784">
    <property type="entry name" value="HAD-like"/>
    <property type="match status" value="1"/>
</dbReference>
<name>A2DBI9_TRIV3</name>
<dbReference type="InterPro" id="IPR032631">
    <property type="entry name" value="P-type_ATPase_N"/>
</dbReference>
<dbReference type="KEGG" id="tva:5467746"/>
<dbReference type="EC" id="7.6.2.1" evidence="17"/>
<keyword evidence="10 17" id="KW-1278">Translocase</keyword>
<dbReference type="Gene3D" id="3.40.50.1000">
    <property type="entry name" value="HAD superfamily/HAD-like"/>
    <property type="match status" value="1"/>
</dbReference>
<feature type="binding site" evidence="15">
    <location>
        <position position="669"/>
    </location>
    <ligand>
        <name>ATP</name>
        <dbReference type="ChEBI" id="CHEBI:30616"/>
    </ligand>
</feature>
<evidence type="ECO:0000256" key="14">
    <source>
        <dbReference type="PIRSR" id="PIRSR606539-1"/>
    </source>
</evidence>
<evidence type="ECO:0000259" key="19">
    <source>
        <dbReference type="Pfam" id="PF16209"/>
    </source>
</evidence>
<dbReference type="VEuPathDB" id="TrichDB:TVAGG3_0382110"/>
<feature type="transmembrane region" description="Helical" evidence="17">
    <location>
        <begin position="1022"/>
        <end position="1044"/>
    </location>
</feature>
<evidence type="ECO:0000256" key="8">
    <source>
        <dbReference type="ARBA" id="ARBA00022840"/>
    </source>
</evidence>
<feature type="active site" description="4-aspartylphosphate intermediate" evidence="14">
    <location>
        <position position="387"/>
    </location>
</feature>
<feature type="binding site" evidence="15">
    <location>
        <position position="388"/>
    </location>
    <ligand>
        <name>ATP</name>
        <dbReference type="ChEBI" id="CHEBI:30616"/>
    </ligand>
</feature>
<dbReference type="OMA" id="WAAMQDS"/>
<dbReference type="InterPro" id="IPR018303">
    <property type="entry name" value="ATPase_P-typ_P_site"/>
</dbReference>
<feature type="binding site" evidence="15">
    <location>
        <position position="780"/>
    </location>
    <ligand>
        <name>ATP</name>
        <dbReference type="ChEBI" id="CHEBI:30616"/>
    </ligand>
</feature>
<evidence type="ECO:0000256" key="3">
    <source>
        <dbReference type="ARBA" id="ARBA00008109"/>
    </source>
</evidence>
<dbReference type="Pfam" id="PF16212">
    <property type="entry name" value="PhoLip_ATPase_C"/>
    <property type="match status" value="1"/>
</dbReference>
<dbReference type="OrthoDB" id="377733at2759"/>
<dbReference type="EMBL" id="DS113185">
    <property type="protein sequence ID" value="EAY22192.1"/>
    <property type="molecule type" value="Genomic_DNA"/>
</dbReference>
<evidence type="ECO:0000259" key="18">
    <source>
        <dbReference type="Pfam" id="PF00122"/>
    </source>
</evidence>
<feature type="binding site" evidence="15">
    <location>
        <position position="667"/>
    </location>
    <ligand>
        <name>ATP</name>
        <dbReference type="ChEBI" id="CHEBI:30616"/>
    </ligand>
</feature>
<feature type="transmembrane region" description="Helical" evidence="17">
    <location>
        <begin position="917"/>
        <end position="938"/>
    </location>
</feature>
<dbReference type="CDD" id="cd02073">
    <property type="entry name" value="P-type_ATPase_APLT_Dnf-like"/>
    <property type="match status" value="1"/>
</dbReference>
<dbReference type="SFLD" id="SFLDF00027">
    <property type="entry name" value="p-type_atpase"/>
    <property type="match status" value="1"/>
</dbReference>
<dbReference type="PROSITE" id="PS00154">
    <property type="entry name" value="ATPASE_E1_E2"/>
    <property type="match status" value="1"/>
</dbReference>
<dbReference type="NCBIfam" id="TIGR01652">
    <property type="entry name" value="ATPase-Plipid"/>
    <property type="match status" value="1"/>
</dbReference>
<evidence type="ECO:0000256" key="13">
    <source>
        <dbReference type="ARBA" id="ARBA00034036"/>
    </source>
</evidence>
<keyword evidence="11 17" id="KW-1133">Transmembrane helix</keyword>
<evidence type="ECO:0000259" key="20">
    <source>
        <dbReference type="Pfam" id="PF16212"/>
    </source>
</evidence>
<keyword evidence="22" id="KW-1185">Reference proteome</keyword>